<feature type="region of interest" description="Disordered" evidence="1">
    <location>
        <begin position="274"/>
        <end position="349"/>
    </location>
</feature>
<sequence length="440" mass="46773">MAPTRGVGRFIAIVAIASTALQTNAQTSSSAVPTLTSSGQSTITPASSVNAASTSTNEPLALWSEARTLLSSYYPSTTLTQVASLTWPSAVVIGSSTYSVPPKSTGTPVTSVLAESTTAATPVASQGMRSDEKLGVGIGVAVGAVALIVLALIFCVLHKRRKASGTFFKRRPTPSVTDSDVEAWRSPMSRQTSTRSYGPSRDWMQQYNRMSEAPVAGVQPPPMAMHPAFVHQHSSRSTSEENPFFTPSESPDFSMTGAGVGASAAAAAGAHHYRNTDTPSTVSTLTPEPQQQPRSVTPFSPATMSTSWAQRMHDDPQHQNPYHNQYHNEPLHLPAPNHNPFASPEDEDEMDDIVSPIIPARSPERRHSPMVHYPSWSEVSSFDFAGEGGHGGVAGRNSRAARSEPSSVEGSGSDGWRPTPPGRGDSMYGRSELAPTPHPM</sequence>
<feature type="compositionally biased region" description="Polar residues" evidence="1">
    <location>
        <begin position="318"/>
        <end position="327"/>
    </location>
</feature>
<keyword evidence="2" id="KW-1133">Transmembrane helix</keyword>
<name>A0AAN6JBM4_9PEZI</name>
<protein>
    <recommendedName>
        <fullName evidence="6">Mid2 domain-containing protein</fullName>
    </recommendedName>
</protein>
<dbReference type="AlphaFoldDB" id="A0AAN6JBM4"/>
<feature type="compositionally biased region" description="Polar residues" evidence="1">
    <location>
        <begin position="31"/>
        <end position="45"/>
    </location>
</feature>
<proteinExistence type="predicted"/>
<comment type="caution">
    <text evidence="4">The sequence shown here is derived from an EMBL/GenBank/DDBJ whole genome shotgun (WGS) entry which is preliminary data.</text>
</comment>
<evidence type="ECO:0000256" key="3">
    <source>
        <dbReference type="SAM" id="SignalP"/>
    </source>
</evidence>
<feature type="compositionally biased region" description="Polar residues" evidence="1">
    <location>
        <begin position="276"/>
        <end position="309"/>
    </location>
</feature>
<feature type="compositionally biased region" description="Polar residues" evidence="1">
    <location>
        <begin position="188"/>
        <end position="200"/>
    </location>
</feature>
<feature type="region of interest" description="Disordered" evidence="1">
    <location>
        <begin position="31"/>
        <end position="50"/>
    </location>
</feature>
<gene>
    <name evidence="4" type="ORF">LTR82_005391</name>
</gene>
<feature type="transmembrane region" description="Helical" evidence="2">
    <location>
        <begin position="134"/>
        <end position="157"/>
    </location>
</feature>
<evidence type="ECO:0000313" key="5">
    <source>
        <dbReference type="Proteomes" id="UP001168146"/>
    </source>
</evidence>
<keyword evidence="2" id="KW-0472">Membrane</keyword>
<dbReference type="Proteomes" id="UP001168146">
    <property type="component" value="Unassembled WGS sequence"/>
</dbReference>
<evidence type="ECO:0000313" key="4">
    <source>
        <dbReference type="EMBL" id="KAK0323644.1"/>
    </source>
</evidence>
<evidence type="ECO:0000256" key="2">
    <source>
        <dbReference type="SAM" id="Phobius"/>
    </source>
</evidence>
<feature type="region of interest" description="Disordered" evidence="1">
    <location>
        <begin position="383"/>
        <end position="440"/>
    </location>
</feature>
<accession>A0AAN6JBM4</accession>
<organism evidence="4 5">
    <name type="scientific">Friedmanniomyces endolithicus</name>
    <dbReference type="NCBI Taxonomy" id="329885"/>
    <lineage>
        <taxon>Eukaryota</taxon>
        <taxon>Fungi</taxon>
        <taxon>Dikarya</taxon>
        <taxon>Ascomycota</taxon>
        <taxon>Pezizomycotina</taxon>
        <taxon>Dothideomycetes</taxon>
        <taxon>Dothideomycetidae</taxon>
        <taxon>Mycosphaerellales</taxon>
        <taxon>Teratosphaeriaceae</taxon>
        <taxon>Friedmanniomyces</taxon>
    </lineage>
</organism>
<keyword evidence="2" id="KW-0812">Transmembrane</keyword>
<dbReference type="EMBL" id="JASUXU010000012">
    <property type="protein sequence ID" value="KAK0323644.1"/>
    <property type="molecule type" value="Genomic_DNA"/>
</dbReference>
<evidence type="ECO:0000256" key="1">
    <source>
        <dbReference type="SAM" id="MobiDB-lite"/>
    </source>
</evidence>
<evidence type="ECO:0008006" key="6">
    <source>
        <dbReference type="Google" id="ProtNLM"/>
    </source>
</evidence>
<feature type="signal peptide" evidence="3">
    <location>
        <begin position="1"/>
        <end position="25"/>
    </location>
</feature>
<feature type="region of interest" description="Disordered" evidence="1">
    <location>
        <begin position="171"/>
        <end position="200"/>
    </location>
</feature>
<feature type="chain" id="PRO_5042841401" description="Mid2 domain-containing protein" evidence="3">
    <location>
        <begin position="26"/>
        <end position="440"/>
    </location>
</feature>
<reference evidence="4" key="1">
    <citation type="submission" date="2021-12" db="EMBL/GenBank/DDBJ databases">
        <title>Black yeast isolated from Biological Soil Crust.</title>
        <authorList>
            <person name="Kurbessoian T."/>
        </authorList>
    </citation>
    <scope>NUCLEOTIDE SEQUENCE</scope>
    <source>
        <strain evidence="4">CCFEE 5208</strain>
    </source>
</reference>
<keyword evidence="3" id="KW-0732">Signal</keyword>